<evidence type="ECO:0000313" key="2">
    <source>
        <dbReference type="Proteomes" id="UP001164539"/>
    </source>
</evidence>
<accession>A0ACC1XR41</accession>
<gene>
    <name evidence="1" type="ORF">OWV82_015481</name>
</gene>
<name>A0ACC1XR41_MELAZ</name>
<comment type="caution">
    <text evidence="1">The sequence shown here is derived from an EMBL/GenBank/DDBJ whole genome shotgun (WGS) entry which is preliminary data.</text>
</comment>
<protein>
    <submittedName>
        <fullName evidence="1">Heavy metal-associated domain containing protein</fullName>
    </submittedName>
</protein>
<keyword evidence="2" id="KW-1185">Reference proteome</keyword>
<sequence>MSSLQEVILEADLRCAECQERIANAISRVADVESVEVHMSKKKKKVILTRKSVNVSEESSRKNAAVALYDRKPRKISRITTAWFPSYA</sequence>
<evidence type="ECO:0000313" key="1">
    <source>
        <dbReference type="EMBL" id="KAJ4713378.1"/>
    </source>
</evidence>
<dbReference type="Proteomes" id="UP001164539">
    <property type="component" value="Chromosome 8"/>
</dbReference>
<proteinExistence type="predicted"/>
<organism evidence="1 2">
    <name type="scientific">Melia azedarach</name>
    <name type="common">Chinaberry tree</name>
    <dbReference type="NCBI Taxonomy" id="155640"/>
    <lineage>
        <taxon>Eukaryota</taxon>
        <taxon>Viridiplantae</taxon>
        <taxon>Streptophyta</taxon>
        <taxon>Embryophyta</taxon>
        <taxon>Tracheophyta</taxon>
        <taxon>Spermatophyta</taxon>
        <taxon>Magnoliopsida</taxon>
        <taxon>eudicotyledons</taxon>
        <taxon>Gunneridae</taxon>
        <taxon>Pentapetalae</taxon>
        <taxon>rosids</taxon>
        <taxon>malvids</taxon>
        <taxon>Sapindales</taxon>
        <taxon>Meliaceae</taxon>
        <taxon>Melia</taxon>
    </lineage>
</organism>
<reference evidence="1 2" key="1">
    <citation type="journal article" date="2023" name="Science">
        <title>Complex scaffold remodeling in plant triterpene biosynthesis.</title>
        <authorList>
            <person name="De La Pena R."/>
            <person name="Hodgson H."/>
            <person name="Liu J.C."/>
            <person name="Stephenson M.J."/>
            <person name="Martin A.C."/>
            <person name="Owen C."/>
            <person name="Harkess A."/>
            <person name="Leebens-Mack J."/>
            <person name="Jimenez L.E."/>
            <person name="Osbourn A."/>
            <person name="Sattely E.S."/>
        </authorList>
    </citation>
    <scope>NUCLEOTIDE SEQUENCE [LARGE SCALE GENOMIC DNA]</scope>
    <source>
        <strain evidence="2">cv. JPN11</strain>
        <tissue evidence="1">Leaf</tissue>
    </source>
</reference>
<dbReference type="EMBL" id="CM051401">
    <property type="protein sequence ID" value="KAJ4713378.1"/>
    <property type="molecule type" value="Genomic_DNA"/>
</dbReference>